<protein>
    <recommendedName>
        <fullName evidence="1">T6SS Phospholipase effector Tle1-like catalytic domain-containing protein</fullName>
    </recommendedName>
</protein>
<evidence type="ECO:0000313" key="3">
    <source>
        <dbReference type="Proteomes" id="UP000233597"/>
    </source>
</evidence>
<dbReference type="RefSeq" id="WP_101270496.1">
    <property type="nucleotide sequence ID" value="NZ_NWTK01000018.1"/>
</dbReference>
<evidence type="ECO:0000259" key="1">
    <source>
        <dbReference type="Pfam" id="PF09994"/>
    </source>
</evidence>
<reference evidence="2 3" key="1">
    <citation type="submission" date="2017-09" db="EMBL/GenBank/DDBJ databases">
        <title>Biodiversity and function of Thalassospira species in the particle-attached aromatic-hydrocarbon-degrading consortia from the surface seawater of the South China Sea.</title>
        <authorList>
            <person name="Dong C."/>
            <person name="Liu R."/>
            <person name="Shao Z."/>
        </authorList>
    </citation>
    <scope>NUCLEOTIDE SEQUENCE [LARGE SCALE GENOMIC DNA]</scope>
    <source>
        <strain evidence="2 3">CSC1P2</strain>
    </source>
</reference>
<gene>
    <name evidence="2" type="ORF">COO20_22105</name>
</gene>
<dbReference type="EMBL" id="NWTK01000018">
    <property type="protein sequence ID" value="PKR49722.1"/>
    <property type="molecule type" value="Genomic_DNA"/>
</dbReference>
<feature type="domain" description="T6SS Phospholipase effector Tle1-like catalytic" evidence="1">
    <location>
        <begin position="189"/>
        <end position="297"/>
    </location>
</feature>
<dbReference type="InterPro" id="IPR018712">
    <property type="entry name" value="Tle1-like_cat"/>
</dbReference>
<dbReference type="OrthoDB" id="4378831at2"/>
<evidence type="ECO:0000313" key="2">
    <source>
        <dbReference type="EMBL" id="PKR49722.1"/>
    </source>
</evidence>
<proteinExistence type="predicted"/>
<feature type="domain" description="T6SS Phospholipase effector Tle1-like catalytic" evidence="1">
    <location>
        <begin position="42"/>
        <end position="183"/>
    </location>
</feature>
<dbReference type="Proteomes" id="UP000233597">
    <property type="component" value="Unassembled WGS sequence"/>
</dbReference>
<dbReference type="PANTHER" id="PTHR33840">
    <property type="match status" value="1"/>
</dbReference>
<accession>A0A2N3KGM4</accession>
<dbReference type="AlphaFoldDB" id="A0A2N3KGM4"/>
<sequence length="434" mass="46725">MNKISSDLMSLSDDILSDDSESANADIGNAVQSCPKVALNIGVFFDGTYNNAANVQAFQSHQTDHTGGSYDNFYSNVWKLRQIYSGPDQNTRASCGSVDEAFEPIYVAGIGTETGGDDSRYGGATGTGISGIEARLRQVFDSYIPTILTKYKGLPSIRSLTFDVFGFSRGAATARVFANLIAEGRVAGAQVRFLGIFDTVASFGIPGNNRQSSVGEELAQAYCEIPLNVNPLCMLVPSDDAIDLNVRANTADTVFHITAGDEYRQFFPLSSALPSQAIEVEMPGCHGDVGGAVPTTAVEETYKGPLAPTLVNRGWFDQAEEHVREFPQYGRMPERRMVTHIRKVQPGIGNASLHAMYNRAKSVGVPFLDINELPGVDVPADLRGLTSALTAGLSVTGAAARPICAKYVHNSGGSFFSSNMVEWDFERDIYPNKP</sequence>
<comment type="caution">
    <text evidence="2">The sequence shown here is derived from an EMBL/GenBank/DDBJ whole genome shotgun (WGS) entry which is preliminary data.</text>
</comment>
<name>A0A2N3KGM4_9PROT</name>
<organism evidence="2 3">
    <name type="scientific">Thalassospira marina</name>
    <dbReference type="NCBI Taxonomy" id="2048283"/>
    <lineage>
        <taxon>Bacteria</taxon>
        <taxon>Pseudomonadati</taxon>
        <taxon>Pseudomonadota</taxon>
        <taxon>Alphaproteobacteria</taxon>
        <taxon>Rhodospirillales</taxon>
        <taxon>Thalassospiraceae</taxon>
        <taxon>Thalassospira</taxon>
    </lineage>
</organism>
<dbReference type="Pfam" id="PF09994">
    <property type="entry name" value="T6SS_Tle1-like_cat"/>
    <property type="match status" value="2"/>
</dbReference>
<dbReference type="PANTHER" id="PTHR33840:SF1">
    <property type="entry name" value="TLE1 PHOSPHOLIPASE DOMAIN-CONTAINING PROTEIN"/>
    <property type="match status" value="1"/>
</dbReference>